<evidence type="ECO:0000313" key="1">
    <source>
        <dbReference type="EMBL" id="MCZ0861038.1"/>
    </source>
</evidence>
<organism evidence="1 2">
    <name type="scientific">Methanocorpusculum petauri</name>
    <dbReference type="NCBI Taxonomy" id="3002863"/>
    <lineage>
        <taxon>Archaea</taxon>
        <taxon>Methanobacteriati</taxon>
        <taxon>Methanobacteriota</taxon>
        <taxon>Stenosarchaea group</taxon>
        <taxon>Methanomicrobia</taxon>
        <taxon>Methanomicrobiales</taxon>
        <taxon>Methanocorpusculaceae</taxon>
        <taxon>Methanocorpusculum</taxon>
    </lineage>
</organism>
<name>A0ABT4IH14_9EURY</name>
<dbReference type="Proteomes" id="UP001141422">
    <property type="component" value="Unassembled WGS sequence"/>
</dbReference>
<comment type="caution">
    <text evidence="1">The sequence shown here is derived from an EMBL/GenBank/DDBJ whole genome shotgun (WGS) entry which is preliminary data.</text>
</comment>
<accession>A0ABT4IH14</accession>
<sequence>MKNIGNKVLLVLACLCMLAVITPGVFAIETTTSPIELLVEQTIATEDSHLYGESVTVSQTYDGTVTTKTDRVGIEQDLVQALFNADPSIHADILTAYYNAGKLGHVSSETHAVTMGDRLKVIFYNDGSIARSVIIDTPLPEDTIIPLSDWQMTGNTQVWTYIYNIFNQEVGHCMLEGYFQYNGIDTPNGYIMQTNVVVDLLSHYEKESFVLKYENMKMCLLGLDVHAYISAGIGDFAHRYFELRINCDKDGHITN</sequence>
<proteinExistence type="predicted"/>
<keyword evidence="2" id="KW-1185">Reference proteome</keyword>
<dbReference type="EMBL" id="JAPTGB010000014">
    <property type="protein sequence ID" value="MCZ0861038.1"/>
    <property type="molecule type" value="Genomic_DNA"/>
</dbReference>
<reference evidence="1" key="1">
    <citation type="submission" date="2022-12" db="EMBL/GenBank/DDBJ databases">
        <title>Isolation and characterisation of novel Methanocorpusculum spp. from native Australian herbivores indicates the genus is ancestrally host-associated.</title>
        <authorList>
            <person name="Volmer J.G."/>
            <person name="Soo R.M."/>
            <person name="Evans P.N."/>
            <person name="Hoedt E.C."/>
            <person name="Astorga Alsina A.L."/>
            <person name="Woodcroft B.J."/>
            <person name="Tyson G.W."/>
            <person name="Hugenholtz P."/>
            <person name="Morrison M."/>
        </authorList>
    </citation>
    <scope>NUCLEOTIDE SEQUENCE</scope>
    <source>
        <strain evidence="1">MG</strain>
    </source>
</reference>
<protein>
    <submittedName>
        <fullName evidence="1">Uncharacterized protein</fullName>
    </submittedName>
</protein>
<gene>
    <name evidence="1" type="ORF">O0S10_07340</name>
</gene>
<evidence type="ECO:0000313" key="2">
    <source>
        <dbReference type="Proteomes" id="UP001141422"/>
    </source>
</evidence>
<dbReference type="RefSeq" id="WP_268925233.1">
    <property type="nucleotide sequence ID" value="NZ_JAPTGB010000014.1"/>
</dbReference>